<dbReference type="InterPro" id="IPR036250">
    <property type="entry name" value="AcylCo_DH-like_C"/>
</dbReference>
<keyword evidence="3" id="KW-0285">Flavoprotein</keyword>
<feature type="domain" description="Acyl-CoA dehydrogenase/oxidase C-terminal" evidence="5">
    <location>
        <begin position="233"/>
        <end position="369"/>
    </location>
</feature>
<evidence type="ECO:0000256" key="3">
    <source>
        <dbReference type="ARBA" id="ARBA00022630"/>
    </source>
</evidence>
<comment type="similarity">
    <text evidence="2">Belongs to the acyl-CoA dehydrogenase family.</text>
</comment>
<accession>A0A8J3SKA4</accession>
<dbReference type="AlphaFoldDB" id="A0A8J3SKA4"/>
<keyword evidence="4" id="KW-0274">FAD</keyword>
<evidence type="ECO:0000256" key="1">
    <source>
        <dbReference type="ARBA" id="ARBA00001974"/>
    </source>
</evidence>
<name>A0A8J3SKA4_9ACTN</name>
<keyword evidence="7" id="KW-1185">Reference proteome</keyword>
<comment type="caution">
    <text evidence="6">The sequence shown here is derived from an EMBL/GenBank/DDBJ whole genome shotgun (WGS) entry which is preliminary data.</text>
</comment>
<dbReference type="SUPFAM" id="SSF47203">
    <property type="entry name" value="Acyl-CoA dehydrogenase C-terminal domain-like"/>
    <property type="match status" value="1"/>
</dbReference>
<comment type="cofactor">
    <cofactor evidence="1">
        <name>FAD</name>
        <dbReference type="ChEBI" id="CHEBI:57692"/>
    </cofactor>
</comment>
<dbReference type="InterPro" id="IPR037069">
    <property type="entry name" value="AcylCoA_DH/ox_N_sf"/>
</dbReference>
<dbReference type="Proteomes" id="UP000619788">
    <property type="component" value="Unassembled WGS sequence"/>
</dbReference>
<protein>
    <recommendedName>
        <fullName evidence="5">Acyl-CoA dehydrogenase/oxidase C-terminal domain-containing protein</fullName>
    </recommendedName>
</protein>
<dbReference type="Gene3D" id="1.10.540.10">
    <property type="entry name" value="Acyl-CoA dehydrogenase/oxidase, N-terminal domain"/>
    <property type="match status" value="1"/>
</dbReference>
<reference evidence="6 7" key="1">
    <citation type="submission" date="2021-01" db="EMBL/GenBank/DDBJ databases">
        <title>Whole genome shotgun sequence of Planobispora siamensis NBRC 107568.</title>
        <authorList>
            <person name="Komaki H."/>
            <person name="Tamura T."/>
        </authorList>
    </citation>
    <scope>NUCLEOTIDE SEQUENCE [LARGE SCALE GENOMIC DNA]</scope>
    <source>
        <strain evidence="6 7">NBRC 107568</strain>
    </source>
</reference>
<dbReference type="PANTHER" id="PTHR43884">
    <property type="entry name" value="ACYL-COA DEHYDROGENASE"/>
    <property type="match status" value="1"/>
</dbReference>
<dbReference type="InterPro" id="IPR046373">
    <property type="entry name" value="Acyl-CoA_Oxase/DH_mid-dom_sf"/>
</dbReference>
<dbReference type="PANTHER" id="PTHR43884:SF19">
    <property type="entry name" value="ACYL-COA DEHYDROGENASE FADE4-RELATED"/>
    <property type="match status" value="1"/>
</dbReference>
<evidence type="ECO:0000256" key="2">
    <source>
        <dbReference type="ARBA" id="ARBA00009347"/>
    </source>
</evidence>
<evidence type="ECO:0000256" key="4">
    <source>
        <dbReference type="ARBA" id="ARBA00022827"/>
    </source>
</evidence>
<proteinExistence type="inferred from homology"/>
<gene>
    <name evidence="6" type="ORF">Psi01_65930</name>
</gene>
<dbReference type="Gene3D" id="2.40.110.10">
    <property type="entry name" value="Butyryl-CoA Dehydrogenase, subunit A, domain 2"/>
    <property type="match status" value="1"/>
</dbReference>
<dbReference type="RefSeq" id="WP_204068034.1">
    <property type="nucleotide sequence ID" value="NZ_BOOJ01000058.1"/>
</dbReference>
<evidence type="ECO:0000313" key="6">
    <source>
        <dbReference type="EMBL" id="GIH95963.1"/>
    </source>
</evidence>
<evidence type="ECO:0000259" key="5">
    <source>
        <dbReference type="Pfam" id="PF00441"/>
    </source>
</evidence>
<dbReference type="EMBL" id="BOOJ01000058">
    <property type="protein sequence ID" value="GIH95963.1"/>
    <property type="molecule type" value="Genomic_DNA"/>
</dbReference>
<dbReference type="GO" id="GO:0003995">
    <property type="term" value="F:acyl-CoA dehydrogenase activity"/>
    <property type="evidence" value="ECO:0007669"/>
    <property type="project" value="TreeGrafter"/>
</dbReference>
<dbReference type="GO" id="GO:0050660">
    <property type="term" value="F:flavin adenine dinucleotide binding"/>
    <property type="evidence" value="ECO:0007669"/>
    <property type="project" value="InterPro"/>
</dbReference>
<evidence type="ECO:0000313" key="7">
    <source>
        <dbReference type="Proteomes" id="UP000619788"/>
    </source>
</evidence>
<dbReference type="SUPFAM" id="SSF56645">
    <property type="entry name" value="Acyl-CoA dehydrogenase NM domain-like"/>
    <property type="match status" value="1"/>
</dbReference>
<dbReference type="Gene3D" id="1.20.140.10">
    <property type="entry name" value="Butyryl-CoA Dehydrogenase, subunit A, domain 3"/>
    <property type="match status" value="1"/>
</dbReference>
<dbReference type="InterPro" id="IPR009100">
    <property type="entry name" value="AcylCoA_DH/oxidase_NM_dom_sf"/>
</dbReference>
<dbReference type="GO" id="GO:0005886">
    <property type="term" value="C:plasma membrane"/>
    <property type="evidence" value="ECO:0007669"/>
    <property type="project" value="TreeGrafter"/>
</dbReference>
<dbReference type="InterPro" id="IPR009075">
    <property type="entry name" value="AcylCo_DH/oxidase_C"/>
</dbReference>
<sequence length="535" mass="56465">MDQTIEAALGTAAQLDRALGDPMDERSPASFHAAVATDREGRFPQHLRDAAFSWGLAEYLTPAASGGRLRSLDDCLALFRVLARRDLTAASVIAAGFLAGLPVWQCGTPAQRRAVAALLRRHELLGLTMGEAEHGVDIMADTRFETLAGAGHAWRLSGRTTLAGHDGHAAGTTLLARTGAGVTAFLLLREADRGGHWRSDPAYETHGLRGSALGRLTLSDFPAGPAEMVGPPGQGLETTARTLPVARLTVAGLALGGLDTCLRAVVAFARSRRLYGAPILELEPVAVRLTDVYADLLIGEALCHGLCRAARTDPHRFPALSARAGDLVPELAGDGVESLAIVLGARAYCATEHWHGIVEKMRRDVAVVTALTDSGDLAPAAPPDELPPDPFVPVPPELAWLGEPAADGSGDGDGDPLARARALIRQEGLPGPYAPRLLELLDRLTGIASHGGTSPSPGDALADAAAACASAWLYGRRRDDFHATGAWLLLCLRRIAVRLGESQPADAGLRRQAVDRIGLAHDERRLFSDIEVALR</sequence>
<dbReference type="Pfam" id="PF00441">
    <property type="entry name" value="Acyl-CoA_dh_1"/>
    <property type="match status" value="1"/>
</dbReference>
<organism evidence="6 7">
    <name type="scientific">Planobispora siamensis</name>
    <dbReference type="NCBI Taxonomy" id="936338"/>
    <lineage>
        <taxon>Bacteria</taxon>
        <taxon>Bacillati</taxon>
        <taxon>Actinomycetota</taxon>
        <taxon>Actinomycetes</taxon>
        <taxon>Streptosporangiales</taxon>
        <taxon>Streptosporangiaceae</taxon>
        <taxon>Planobispora</taxon>
    </lineage>
</organism>